<protein>
    <submittedName>
        <fullName evidence="2">Beta-lactamase class D</fullName>
    </submittedName>
</protein>
<dbReference type="SUPFAM" id="SSF56601">
    <property type="entry name" value="beta-lactamase/transpeptidase-like"/>
    <property type="match status" value="1"/>
</dbReference>
<evidence type="ECO:0000313" key="2">
    <source>
        <dbReference type="EMBL" id="RAJ85649.1"/>
    </source>
</evidence>
<dbReference type="Pfam" id="PF00905">
    <property type="entry name" value="Transpeptidase"/>
    <property type="match status" value="1"/>
</dbReference>
<dbReference type="Gene3D" id="3.40.710.10">
    <property type="entry name" value="DD-peptidase/beta-lactamase superfamily"/>
    <property type="match status" value="1"/>
</dbReference>
<proteinExistence type="predicted"/>
<comment type="caution">
    <text evidence="2">The sequence shown here is derived from an EMBL/GenBank/DDBJ whole genome shotgun (WGS) entry which is preliminary data.</text>
</comment>
<dbReference type="InterPro" id="IPR012338">
    <property type="entry name" value="Beta-lactam/transpept-like"/>
</dbReference>
<dbReference type="InterPro" id="IPR001460">
    <property type="entry name" value="PCN-bd_Tpept"/>
</dbReference>
<dbReference type="AlphaFoldDB" id="A0A327W558"/>
<gene>
    <name evidence="2" type="ORF">CLV59_102354</name>
</gene>
<keyword evidence="3" id="KW-1185">Reference proteome</keyword>
<dbReference type="GO" id="GO:0008658">
    <property type="term" value="F:penicillin binding"/>
    <property type="evidence" value="ECO:0007669"/>
    <property type="project" value="InterPro"/>
</dbReference>
<dbReference type="EMBL" id="QLMA01000002">
    <property type="protein sequence ID" value="RAJ85649.1"/>
    <property type="molecule type" value="Genomic_DNA"/>
</dbReference>
<feature type="domain" description="Penicillin-binding protein transpeptidase" evidence="1">
    <location>
        <begin position="82"/>
        <end position="285"/>
    </location>
</feature>
<dbReference type="NCBIfam" id="NF012161">
    <property type="entry name" value="bla_class_D_main"/>
    <property type="match status" value="1"/>
</dbReference>
<accession>A0A327W558</accession>
<reference evidence="2 3" key="1">
    <citation type="submission" date="2018-06" db="EMBL/GenBank/DDBJ databases">
        <title>Genomic Encyclopedia of Archaeal and Bacterial Type Strains, Phase II (KMG-II): from individual species to whole genera.</title>
        <authorList>
            <person name="Goeker M."/>
        </authorList>
    </citation>
    <scope>NUCLEOTIDE SEQUENCE [LARGE SCALE GENOMIC DNA]</scope>
    <source>
        <strain evidence="2 3">DSM 29821</strain>
    </source>
</reference>
<organism evidence="2 3">
    <name type="scientific">Chitinophaga dinghuensis</name>
    <dbReference type="NCBI Taxonomy" id="1539050"/>
    <lineage>
        <taxon>Bacteria</taxon>
        <taxon>Pseudomonadati</taxon>
        <taxon>Bacteroidota</taxon>
        <taxon>Chitinophagia</taxon>
        <taxon>Chitinophagales</taxon>
        <taxon>Chitinophagaceae</taxon>
        <taxon>Chitinophaga</taxon>
    </lineage>
</organism>
<dbReference type="Proteomes" id="UP000249819">
    <property type="component" value="Unassembled WGS sequence"/>
</dbReference>
<sequence length="295" mass="34203">MAEWHKVRIHFVPFGFILTFAAPNHKDMMKQLGWVLAVVMISLTACAPNNVKEEKGWEKYFSQYKVEGTFMLFNNSQGVFKVYNLDRAKERFLPASTFKIFNSLVGLTTGVIKDTGMVIPWDGVTREVPGWNQDLSMQQAFKLSAVPYYQEVARRIGKDQMQMWLDSVKYGNMKISRIDTFWLDNTLQISPDEELGFVKKLYFDQLPFSKTAMKSVRDVMVMEKTPKYELSYKTGWGVVGKKNIAWVVGYIEENRHPSFFVLNFETEDPKLDLIKARMDILRNILTDAGYFKGEM</sequence>
<evidence type="ECO:0000313" key="3">
    <source>
        <dbReference type="Proteomes" id="UP000249819"/>
    </source>
</evidence>
<evidence type="ECO:0000259" key="1">
    <source>
        <dbReference type="Pfam" id="PF00905"/>
    </source>
</evidence>
<name>A0A327W558_9BACT</name>